<dbReference type="PANTHER" id="PTHR32120:SF11">
    <property type="entry name" value="SMALL RIBOSOMAL SUBUNIT BIOGENESIS GTPASE RSGA 1, MITOCHONDRIAL-RELATED"/>
    <property type="match status" value="1"/>
</dbReference>
<keyword evidence="1 10" id="KW-0963">Cytoplasm</keyword>
<dbReference type="SUPFAM" id="SSF52540">
    <property type="entry name" value="P-loop containing nucleoside triphosphate hydrolases"/>
    <property type="match status" value="1"/>
</dbReference>
<dbReference type="Pfam" id="PF03193">
    <property type="entry name" value="RsgA_GTPase"/>
    <property type="match status" value="1"/>
</dbReference>
<evidence type="ECO:0000256" key="2">
    <source>
        <dbReference type="ARBA" id="ARBA00022517"/>
    </source>
</evidence>
<evidence type="ECO:0000256" key="7">
    <source>
        <dbReference type="ARBA" id="ARBA00022833"/>
    </source>
</evidence>
<organism evidence="13 14">
    <name type="scientific">Thermosipho atlanticus DSM 15807</name>
    <dbReference type="NCBI Taxonomy" id="1123380"/>
    <lineage>
        <taxon>Bacteria</taxon>
        <taxon>Thermotogati</taxon>
        <taxon>Thermotogota</taxon>
        <taxon>Thermotogae</taxon>
        <taxon>Thermotogales</taxon>
        <taxon>Fervidobacteriaceae</taxon>
        <taxon>Thermosipho</taxon>
    </lineage>
</organism>
<proteinExistence type="inferred from homology"/>
<keyword evidence="4 10" id="KW-0699">rRNA-binding</keyword>
<accession>A0A1M5R2N9</accession>
<keyword evidence="2 10" id="KW-0690">Ribosome biogenesis</keyword>
<keyword evidence="8 10" id="KW-0694">RNA-binding</keyword>
<evidence type="ECO:0000256" key="3">
    <source>
        <dbReference type="ARBA" id="ARBA00022723"/>
    </source>
</evidence>
<dbReference type="GO" id="GO:0019843">
    <property type="term" value="F:rRNA binding"/>
    <property type="evidence" value="ECO:0007669"/>
    <property type="project" value="UniProtKB-KW"/>
</dbReference>
<feature type="binding site" evidence="10">
    <location>
        <begin position="115"/>
        <end position="118"/>
    </location>
    <ligand>
        <name>GTP</name>
        <dbReference type="ChEBI" id="CHEBI:37565"/>
    </ligand>
</feature>
<dbReference type="InterPro" id="IPR010914">
    <property type="entry name" value="RsgA_GTPase_dom"/>
</dbReference>
<evidence type="ECO:0000256" key="1">
    <source>
        <dbReference type="ARBA" id="ARBA00022490"/>
    </source>
</evidence>
<evidence type="ECO:0000259" key="11">
    <source>
        <dbReference type="PROSITE" id="PS50936"/>
    </source>
</evidence>
<comment type="function">
    <text evidence="10">One of several proteins that assist in the late maturation steps of the functional core of the 30S ribosomal subunit. Helps release RbfA from mature subunits. May play a role in the assembly of ribosomal proteins into the subunit. Circularly permuted GTPase that catalyzes slow GTP hydrolysis, GTPase activity is stimulated by the 30S ribosomal subunit.</text>
</comment>
<evidence type="ECO:0000256" key="6">
    <source>
        <dbReference type="ARBA" id="ARBA00022801"/>
    </source>
</evidence>
<dbReference type="GO" id="GO:0046872">
    <property type="term" value="F:metal ion binding"/>
    <property type="evidence" value="ECO:0007669"/>
    <property type="project" value="UniProtKB-KW"/>
</dbReference>
<dbReference type="RefSeq" id="WP_073071344.1">
    <property type="nucleotide sequence ID" value="NZ_FQXN01000001.1"/>
</dbReference>
<keyword evidence="6 10" id="KW-0378">Hydrolase</keyword>
<dbReference type="Gene3D" id="1.10.40.50">
    <property type="entry name" value="Probable gtpase engc, domain 3"/>
    <property type="match status" value="1"/>
</dbReference>
<dbReference type="GO" id="GO:0005737">
    <property type="term" value="C:cytoplasm"/>
    <property type="evidence" value="ECO:0007669"/>
    <property type="project" value="UniProtKB-SubCell"/>
</dbReference>
<dbReference type="STRING" id="1123380.SAMN02745199_0292"/>
<protein>
    <recommendedName>
        <fullName evidence="10">Small ribosomal subunit biogenesis GTPase RsgA</fullName>
        <ecNumber evidence="10">3.6.1.-</ecNumber>
    </recommendedName>
</protein>
<dbReference type="PANTHER" id="PTHR32120">
    <property type="entry name" value="SMALL RIBOSOMAL SUBUNIT BIOGENESIS GTPASE RSGA"/>
    <property type="match status" value="1"/>
</dbReference>
<comment type="subcellular location">
    <subcellularLocation>
        <location evidence="10">Cytoplasm</location>
    </subcellularLocation>
</comment>
<dbReference type="HAMAP" id="MF_01820">
    <property type="entry name" value="GTPase_RsgA"/>
    <property type="match status" value="1"/>
</dbReference>
<feature type="domain" description="CP-type G" evidence="12">
    <location>
        <begin position="66"/>
        <end position="223"/>
    </location>
</feature>
<reference evidence="14" key="1">
    <citation type="submission" date="2016-11" db="EMBL/GenBank/DDBJ databases">
        <authorList>
            <person name="Varghese N."/>
            <person name="Submissions S."/>
        </authorList>
    </citation>
    <scope>NUCLEOTIDE SEQUENCE [LARGE SCALE GENOMIC DNA]</scope>
    <source>
        <strain evidence="14">DSM 15807</strain>
    </source>
</reference>
<dbReference type="InterPro" id="IPR027417">
    <property type="entry name" value="P-loop_NTPase"/>
</dbReference>
<comment type="subunit">
    <text evidence="10">Monomer. Associates with 30S ribosomal subunit, binds 16S rRNA.</text>
</comment>
<feature type="binding site" evidence="10">
    <location>
        <position position="252"/>
    </location>
    <ligand>
        <name>Zn(2+)</name>
        <dbReference type="ChEBI" id="CHEBI:29105"/>
    </ligand>
</feature>
<feature type="binding site" evidence="10">
    <location>
        <position position="258"/>
    </location>
    <ligand>
        <name>Zn(2+)</name>
        <dbReference type="ChEBI" id="CHEBI:29105"/>
    </ligand>
</feature>
<dbReference type="GO" id="GO:0042274">
    <property type="term" value="P:ribosomal small subunit biogenesis"/>
    <property type="evidence" value="ECO:0007669"/>
    <property type="project" value="UniProtKB-UniRule"/>
</dbReference>
<evidence type="ECO:0000256" key="5">
    <source>
        <dbReference type="ARBA" id="ARBA00022741"/>
    </source>
</evidence>
<dbReference type="InterPro" id="IPR004881">
    <property type="entry name" value="Ribosome_biogen_GTPase_RsgA"/>
</dbReference>
<dbReference type="CDD" id="cd01854">
    <property type="entry name" value="YjeQ_EngC"/>
    <property type="match status" value="1"/>
</dbReference>
<dbReference type="EC" id="3.6.1.-" evidence="10"/>
<keyword evidence="7 10" id="KW-0862">Zinc</keyword>
<dbReference type="GO" id="GO:0005525">
    <property type="term" value="F:GTP binding"/>
    <property type="evidence" value="ECO:0007669"/>
    <property type="project" value="UniProtKB-UniRule"/>
</dbReference>
<dbReference type="Pfam" id="PF16745">
    <property type="entry name" value="RsgA_N"/>
    <property type="match status" value="1"/>
</dbReference>
<dbReference type="PROSITE" id="PS51721">
    <property type="entry name" value="G_CP"/>
    <property type="match status" value="1"/>
</dbReference>
<evidence type="ECO:0000259" key="12">
    <source>
        <dbReference type="PROSITE" id="PS51721"/>
    </source>
</evidence>
<feature type="binding site" evidence="10">
    <location>
        <begin position="165"/>
        <end position="173"/>
    </location>
    <ligand>
        <name>GTP</name>
        <dbReference type="ChEBI" id="CHEBI:37565"/>
    </ligand>
</feature>
<dbReference type="InterPro" id="IPR031944">
    <property type="entry name" value="RsgA_N"/>
</dbReference>
<feature type="binding site" evidence="10">
    <location>
        <position position="245"/>
    </location>
    <ligand>
        <name>Zn(2+)</name>
        <dbReference type="ChEBI" id="CHEBI:29105"/>
    </ligand>
</feature>
<gene>
    <name evidence="10" type="primary">rsgA</name>
    <name evidence="13" type="ORF">SAMN02745199_0292</name>
</gene>
<dbReference type="EMBL" id="FQXN01000001">
    <property type="protein sequence ID" value="SHH20376.1"/>
    <property type="molecule type" value="Genomic_DNA"/>
</dbReference>
<dbReference type="SUPFAM" id="SSF50249">
    <property type="entry name" value="Nucleic acid-binding proteins"/>
    <property type="match status" value="1"/>
</dbReference>
<sequence length="288" mass="32549">MRRKGVVVKFLSNMAIVQDYETGEKFLCKLRGKFKEQKIRPIVGDIVEYRIIVKKEGVIENIYNRKNELLRPRIANVDQVIVVTTLKSPETPLGILDRYLVLVENANLPAVIVLNKVDLLTDDEIKNFVDIYGDIYDVIITSAKTGYGIEELKKILKGKIATMAGMSGVGKSSLLNAINPGLSLKVNEISQKLDRGRHTTTVIELLYFDFGGWIADTPGFANLDISSIKPENLKKLFPEFRRFSCLFLDCNHIHEPNCGVKEAVEDGKIKSSRYNSYIDMYKELTEGK</sequence>
<keyword evidence="3 10" id="KW-0479">Metal-binding</keyword>
<dbReference type="GO" id="GO:0003924">
    <property type="term" value="F:GTPase activity"/>
    <property type="evidence" value="ECO:0007669"/>
    <property type="project" value="UniProtKB-UniRule"/>
</dbReference>
<evidence type="ECO:0000313" key="14">
    <source>
        <dbReference type="Proteomes" id="UP000242592"/>
    </source>
</evidence>
<feature type="binding site" evidence="10">
    <location>
        <position position="250"/>
    </location>
    <ligand>
        <name>Zn(2+)</name>
        <dbReference type="ChEBI" id="CHEBI:29105"/>
    </ligand>
</feature>
<comment type="cofactor">
    <cofactor evidence="10">
        <name>Zn(2+)</name>
        <dbReference type="ChEBI" id="CHEBI:29105"/>
    </cofactor>
    <text evidence="10">Binds 1 zinc ion per subunit.</text>
</comment>
<dbReference type="InterPro" id="IPR012340">
    <property type="entry name" value="NA-bd_OB-fold"/>
</dbReference>
<keyword evidence="14" id="KW-1185">Reference proteome</keyword>
<dbReference type="CDD" id="cd04466">
    <property type="entry name" value="S1_YloQ_GTPase"/>
    <property type="match status" value="1"/>
</dbReference>
<keyword evidence="9 10" id="KW-0342">GTP-binding</keyword>
<evidence type="ECO:0000313" key="13">
    <source>
        <dbReference type="EMBL" id="SHH20376.1"/>
    </source>
</evidence>
<evidence type="ECO:0000256" key="10">
    <source>
        <dbReference type="HAMAP-Rule" id="MF_01820"/>
    </source>
</evidence>
<dbReference type="AlphaFoldDB" id="A0A1M5R2N9"/>
<evidence type="ECO:0000256" key="8">
    <source>
        <dbReference type="ARBA" id="ARBA00022884"/>
    </source>
</evidence>
<dbReference type="Gene3D" id="2.40.50.140">
    <property type="entry name" value="Nucleic acid-binding proteins"/>
    <property type="match status" value="1"/>
</dbReference>
<name>A0A1M5R2N9_9BACT</name>
<evidence type="ECO:0000256" key="4">
    <source>
        <dbReference type="ARBA" id="ARBA00022730"/>
    </source>
</evidence>
<keyword evidence="5 10" id="KW-0547">Nucleotide-binding</keyword>
<comment type="similarity">
    <text evidence="10">Belongs to the TRAFAC class YlqF/YawG GTPase family. RsgA subfamily.</text>
</comment>
<dbReference type="NCBIfam" id="TIGR00157">
    <property type="entry name" value="ribosome small subunit-dependent GTPase A"/>
    <property type="match status" value="1"/>
</dbReference>
<dbReference type="InterPro" id="IPR030378">
    <property type="entry name" value="G_CP_dom"/>
</dbReference>
<evidence type="ECO:0000256" key="9">
    <source>
        <dbReference type="ARBA" id="ARBA00023134"/>
    </source>
</evidence>
<dbReference type="OrthoDB" id="9809485at2"/>
<dbReference type="Proteomes" id="UP000242592">
    <property type="component" value="Unassembled WGS sequence"/>
</dbReference>
<dbReference type="PROSITE" id="PS50936">
    <property type="entry name" value="ENGC_GTPASE"/>
    <property type="match status" value="1"/>
</dbReference>
<feature type="domain" description="EngC GTPase" evidence="11">
    <location>
        <begin position="75"/>
        <end position="221"/>
    </location>
</feature>
<dbReference type="Gene3D" id="3.40.50.300">
    <property type="entry name" value="P-loop containing nucleotide triphosphate hydrolases"/>
    <property type="match status" value="1"/>
</dbReference>